<evidence type="ECO:0000256" key="2">
    <source>
        <dbReference type="SAM" id="Phobius"/>
    </source>
</evidence>
<reference evidence="4 5" key="1">
    <citation type="submission" date="2024-05" db="EMBL/GenBank/DDBJ databases">
        <authorList>
            <person name="Yi C."/>
        </authorList>
    </citation>
    <scope>NUCLEOTIDE SEQUENCE [LARGE SCALE GENOMIC DNA]</scope>
    <source>
        <strain evidence="4 5">XS13</strain>
    </source>
</reference>
<keyword evidence="5" id="KW-1185">Reference proteome</keyword>
<dbReference type="EMBL" id="JBDXMX010000003">
    <property type="protein sequence ID" value="MEO9247868.1"/>
    <property type="molecule type" value="Genomic_DNA"/>
</dbReference>
<feature type="transmembrane region" description="Helical" evidence="2">
    <location>
        <begin position="124"/>
        <end position="152"/>
    </location>
</feature>
<keyword evidence="2" id="KW-1133">Transmembrane helix</keyword>
<feature type="region of interest" description="Disordered" evidence="1">
    <location>
        <begin position="1"/>
        <end position="21"/>
    </location>
</feature>
<feature type="transmembrane region" description="Helical" evidence="2">
    <location>
        <begin position="164"/>
        <end position="187"/>
    </location>
</feature>
<name>A0ABV0IIP7_9MICC</name>
<proteinExistence type="predicted"/>
<evidence type="ECO:0000256" key="1">
    <source>
        <dbReference type="SAM" id="MobiDB-lite"/>
    </source>
</evidence>
<dbReference type="Pfam" id="PF07331">
    <property type="entry name" value="TctB"/>
    <property type="match status" value="1"/>
</dbReference>
<keyword evidence="2" id="KW-0472">Membrane</keyword>
<gene>
    <name evidence="4" type="ORF">ABDK96_09260</name>
</gene>
<dbReference type="InterPro" id="IPR009936">
    <property type="entry name" value="DUF1468"/>
</dbReference>
<evidence type="ECO:0000259" key="3">
    <source>
        <dbReference type="Pfam" id="PF07331"/>
    </source>
</evidence>
<comment type="caution">
    <text evidence="4">The sequence shown here is derived from an EMBL/GenBank/DDBJ whole genome shotgun (WGS) entry which is preliminary data.</text>
</comment>
<dbReference type="RefSeq" id="WP_347920502.1">
    <property type="nucleotide sequence ID" value="NZ_JBDXMX010000003.1"/>
</dbReference>
<accession>A0ABV0IIP7</accession>
<dbReference type="Proteomes" id="UP001484097">
    <property type="component" value="Unassembled WGS sequence"/>
</dbReference>
<evidence type="ECO:0000313" key="5">
    <source>
        <dbReference type="Proteomes" id="UP001484097"/>
    </source>
</evidence>
<feature type="transmembrane region" description="Helical" evidence="2">
    <location>
        <begin position="53"/>
        <end position="73"/>
    </location>
</feature>
<protein>
    <submittedName>
        <fullName evidence="4">Tripartite tricarboxylate transporter TctB family protein</fullName>
    </submittedName>
</protein>
<sequence>MPSTAPTNDDHRAAPVPDSGDLTEELAEDLTPEELAAAWAAEGPPPAGPVANLGASLVVLALGVLGVVVSIGLGTGDATNPDAGTWPLAVSVLICALALAQLIVGRRGGADGERFTRYSVITVVGFLTLIGMVVLVPLIGFEVPSLALCLIWMKFLGGESWRSALLYSVIVVAAFYAIFIAALGTSIPHLI</sequence>
<feature type="transmembrane region" description="Helical" evidence="2">
    <location>
        <begin position="85"/>
        <end position="104"/>
    </location>
</feature>
<feature type="domain" description="DUF1468" evidence="3">
    <location>
        <begin position="55"/>
        <end position="188"/>
    </location>
</feature>
<organism evidence="4 5">
    <name type="scientific">Citricoccus nitrophenolicus</name>
    <dbReference type="NCBI Taxonomy" id="863575"/>
    <lineage>
        <taxon>Bacteria</taxon>
        <taxon>Bacillati</taxon>
        <taxon>Actinomycetota</taxon>
        <taxon>Actinomycetes</taxon>
        <taxon>Micrococcales</taxon>
        <taxon>Micrococcaceae</taxon>
        <taxon>Citricoccus</taxon>
    </lineage>
</organism>
<keyword evidence="2" id="KW-0812">Transmembrane</keyword>
<evidence type="ECO:0000313" key="4">
    <source>
        <dbReference type="EMBL" id="MEO9247868.1"/>
    </source>
</evidence>